<reference evidence="1 2" key="1">
    <citation type="journal article" date="2014" name="Environ. Microbiol.">
        <title>Comparative genomics of the marine bacterial genus Glaciecola reveals the high degree of genomic diversity and genomic characteristic for cold adaptation.</title>
        <authorList>
            <person name="Qin Q.L."/>
            <person name="Xie B.B."/>
            <person name="Yu Y."/>
            <person name="Shu Y.L."/>
            <person name="Rong J.C."/>
            <person name="Zhang Y.J."/>
            <person name="Zhao D.L."/>
            <person name="Chen X.L."/>
            <person name="Zhang X.Y."/>
            <person name="Chen B."/>
            <person name="Zhou B.C."/>
            <person name="Zhang Y.Z."/>
        </authorList>
    </citation>
    <scope>NUCLEOTIDE SEQUENCE [LARGE SCALE GENOMIC DNA]</scope>
    <source>
        <strain evidence="1 2">NO2</strain>
    </source>
</reference>
<evidence type="ECO:0000313" key="2">
    <source>
        <dbReference type="Proteomes" id="UP000008372"/>
    </source>
</evidence>
<name>A0ABQ0IC35_9ALTE</name>
<evidence type="ECO:0000313" key="1">
    <source>
        <dbReference type="EMBL" id="GAC06952.1"/>
    </source>
</evidence>
<sequence>MKKAAIQKLNNDSHLVTDESKAKRPPFKLEETLLCFFKFGTAGLTQPEAHKEYRESCLHTSVSKLQNDHGIHIFRKPDKPYSKYRRPFTRYWIADSEQAIKAVNLINHCRAKRGLSPLLDLPAYPFQNIAA</sequence>
<proteinExistence type="predicted"/>
<dbReference type="Proteomes" id="UP000008372">
    <property type="component" value="Unassembled WGS sequence"/>
</dbReference>
<keyword evidence="2" id="KW-1185">Reference proteome</keyword>
<organism evidence="1 2">
    <name type="scientific">Paraglaciecola agarilytica NO2</name>
    <dbReference type="NCBI Taxonomy" id="1125747"/>
    <lineage>
        <taxon>Bacteria</taxon>
        <taxon>Pseudomonadati</taxon>
        <taxon>Pseudomonadota</taxon>
        <taxon>Gammaproteobacteria</taxon>
        <taxon>Alteromonadales</taxon>
        <taxon>Alteromonadaceae</taxon>
        <taxon>Paraglaciecola</taxon>
    </lineage>
</organism>
<accession>A0ABQ0IC35</accession>
<protein>
    <submittedName>
        <fullName evidence="1">Uncharacterized protein</fullName>
    </submittedName>
</protein>
<comment type="caution">
    <text evidence="1">The sequence shown here is derived from an EMBL/GenBank/DDBJ whole genome shotgun (WGS) entry which is preliminary data.</text>
</comment>
<gene>
    <name evidence="1" type="ORF">GAGA_4120</name>
</gene>
<dbReference type="EMBL" id="BAEK01000074">
    <property type="protein sequence ID" value="GAC06952.1"/>
    <property type="molecule type" value="Genomic_DNA"/>
</dbReference>
<dbReference type="RefSeq" id="WP_008305925.1">
    <property type="nucleotide sequence ID" value="NZ_BAEK01000074.1"/>
</dbReference>